<reference evidence="2 3" key="1">
    <citation type="journal article" date="2020" name="Mol. Biol. Evol.">
        <title>Distinct Expression and Methylation Patterns for Genes with Different Fates following a Single Whole-Genome Duplication in Flowering Plants.</title>
        <authorList>
            <person name="Shi T."/>
            <person name="Rahmani R.S."/>
            <person name="Gugger P.F."/>
            <person name="Wang M."/>
            <person name="Li H."/>
            <person name="Zhang Y."/>
            <person name="Li Z."/>
            <person name="Wang Q."/>
            <person name="Van de Peer Y."/>
            <person name="Marchal K."/>
            <person name="Chen J."/>
        </authorList>
    </citation>
    <scope>NUCLEOTIDE SEQUENCE [LARGE SCALE GENOMIC DNA]</scope>
    <source>
        <tissue evidence="2">Leaf</tissue>
    </source>
</reference>
<keyword evidence="3" id="KW-1185">Reference proteome</keyword>
<evidence type="ECO:0000256" key="1">
    <source>
        <dbReference type="SAM" id="SignalP"/>
    </source>
</evidence>
<evidence type="ECO:0000313" key="2">
    <source>
        <dbReference type="EMBL" id="DAD43693.1"/>
    </source>
</evidence>
<dbReference type="EMBL" id="DUZY01000006">
    <property type="protein sequence ID" value="DAD43693.1"/>
    <property type="molecule type" value="Genomic_DNA"/>
</dbReference>
<proteinExistence type="predicted"/>
<protein>
    <submittedName>
        <fullName evidence="2">Uncharacterized protein</fullName>
    </submittedName>
</protein>
<feature type="signal peptide" evidence="1">
    <location>
        <begin position="1"/>
        <end position="22"/>
    </location>
</feature>
<comment type="caution">
    <text evidence="2">The sequence shown here is derived from an EMBL/GenBank/DDBJ whole genome shotgun (WGS) entry which is preliminary data.</text>
</comment>
<keyword evidence="1" id="KW-0732">Signal</keyword>
<accession>A0A822ZGH3</accession>
<dbReference type="Proteomes" id="UP000607653">
    <property type="component" value="Unassembled WGS sequence"/>
</dbReference>
<name>A0A822ZGH3_NELNU</name>
<feature type="chain" id="PRO_5032932936" evidence="1">
    <location>
        <begin position="23"/>
        <end position="50"/>
    </location>
</feature>
<organism evidence="2 3">
    <name type="scientific">Nelumbo nucifera</name>
    <name type="common">Sacred lotus</name>
    <dbReference type="NCBI Taxonomy" id="4432"/>
    <lineage>
        <taxon>Eukaryota</taxon>
        <taxon>Viridiplantae</taxon>
        <taxon>Streptophyta</taxon>
        <taxon>Embryophyta</taxon>
        <taxon>Tracheophyta</taxon>
        <taxon>Spermatophyta</taxon>
        <taxon>Magnoliopsida</taxon>
        <taxon>Proteales</taxon>
        <taxon>Nelumbonaceae</taxon>
        <taxon>Nelumbo</taxon>
    </lineage>
</organism>
<dbReference type="AlphaFoldDB" id="A0A822ZGH3"/>
<evidence type="ECO:0000313" key="3">
    <source>
        <dbReference type="Proteomes" id="UP000607653"/>
    </source>
</evidence>
<sequence length="50" mass="5628">MFFTVFTLPQLFLLPILSLASGECTSDVPEEDTGHDKSKALRLSLERVFQ</sequence>
<gene>
    <name evidence="2" type="ORF">HUJ06_001923</name>
</gene>